<keyword evidence="8" id="KW-0915">Sodium</keyword>
<feature type="transmembrane region" description="Helical" evidence="13">
    <location>
        <begin position="191"/>
        <end position="209"/>
    </location>
</feature>
<protein>
    <recommendedName>
        <fullName evidence="16">Sodium:solute symporter</fullName>
    </recommendedName>
</protein>
<dbReference type="Proteomes" id="UP000070284">
    <property type="component" value="Unassembled WGS sequence"/>
</dbReference>
<dbReference type="PANTHER" id="PTHR48086">
    <property type="entry name" value="SODIUM/PROLINE SYMPORTER-RELATED"/>
    <property type="match status" value="1"/>
</dbReference>
<dbReference type="EMBL" id="LHXO01000034">
    <property type="protein sequence ID" value="KXA94892.1"/>
    <property type="molecule type" value="Genomic_DNA"/>
</dbReference>
<dbReference type="PANTHER" id="PTHR48086:SF3">
    <property type="entry name" value="SODIUM_PROLINE SYMPORTER"/>
    <property type="match status" value="1"/>
</dbReference>
<evidence type="ECO:0000256" key="10">
    <source>
        <dbReference type="ARBA" id="ARBA00023136"/>
    </source>
</evidence>
<organism evidence="14 15">
    <name type="scientific">candidate division MSBL1 archaeon SCGC-AAA259E19</name>
    <dbReference type="NCBI Taxonomy" id="1698264"/>
    <lineage>
        <taxon>Archaea</taxon>
        <taxon>Methanobacteriati</taxon>
        <taxon>Methanobacteriota</taxon>
        <taxon>candidate division MSBL1</taxon>
    </lineage>
</organism>
<evidence type="ECO:0000256" key="1">
    <source>
        <dbReference type="ARBA" id="ARBA00004651"/>
    </source>
</evidence>
<keyword evidence="15" id="KW-1185">Reference proteome</keyword>
<reference evidence="14 15" key="1">
    <citation type="journal article" date="2016" name="Sci. Rep.">
        <title>Metabolic traits of an uncultured archaeal lineage -MSBL1- from brine pools of the Red Sea.</title>
        <authorList>
            <person name="Mwirichia R."/>
            <person name="Alam I."/>
            <person name="Rashid M."/>
            <person name="Vinu M."/>
            <person name="Ba-Alawi W."/>
            <person name="Anthony Kamau A."/>
            <person name="Kamanda Ngugi D."/>
            <person name="Goker M."/>
            <person name="Klenk H.P."/>
            <person name="Bajic V."/>
            <person name="Stingl U."/>
        </authorList>
    </citation>
    <scope>NUCLEOTIDE SEQUENCE [LARGE SCALE GENOMIC DNA]</scope>
    <source>
        <strain evidence="14">SCGC-AAA259E19</strain>
    </source>
</reference>
<evidence type="ECO:0000256" key="2">
    <source>
        <dbReference type="ARBA" id="ARBA00006434"/>
    </source>
</evidence>
<keyword evidence="3" id="KW-0813">Transport</keyword>
<evidence type="ECO:0000256" key="5">
    <source>
        <dbReference type="ARBA" id="ARBA00022692"/>
    </source>
</evidence>
<evidence type="ECO:0000256" key="3">
    <source>
        <dbReference type="ARBA" id="ARBA00022448"/>
    </source>
</evidence>
<keyword evidence="11" id="KW-0739">Sodium transport</keyword>
<feature type="transmembrane region" description="Helical" evidence="13">
    <location>
        <begin position="159"/>
        <end position="179"/>
    </location>
</feature>
<dbReference type="Gene3D" id="1.20.1730.10">
    <property type="entry name" value="Sodium/glucose cotransporter"/>
    <property type="match status" value="1"/>
</dbReference>
<sequence length="485" mass="52891">MRPLYLFMAIALWAVVGLWIAHMARKKMGKGIPEFYIAGRRVSGFISGMTYAATTYSAFMMIGLVGWVYSEGVAVAGMEMTYLIFTVLFLIIFAPRFWTAGREYGYTTPPDLLSDRYNSEYVGSIASILALVTLVPYAAAQLMGAGALFNVLSGREVPYIVGVLTMAGFSGVTALWAGFRSVSWTDAFQAITMIVTSVILVFYVFYHFFGSPTAFFSTITSHFSDKLELTWGLQEYIGWSLPWAFFALSNPQVSQRMFVSEDITSLKRMIIYFSIFGFAYTIITTLLGLAAVDIVPNATNFDAVMPALLNRVPVVLSLVVFVGIFAAATSTLGSILLTLSSLGTENVVRPLRPSTSETTRVIIGRLIILGLLGVCVFFAVLRPSMIGKLAVYASGGLAVSVPSIFGAFFWGDGTAQGAIWSIVIGGSLTIVLILYGINPLGVWHMVWGLMISTILYFLISSLTESPEGAGEFIENIEREISKSNF</sequence>
<dbReference type="PROSITE" id="PS50283">
    <property type="entry name" value="NA_SOLUT_SYMP_3"/>
    <property type="match status" value="1"/>
</dbReference>
<evidence type="ECO:0000256" key="8">
    <source>
        <dbReference type="ARBA" id="ARBA00023053"/>
    </source>
</evidence>
<feature type="transmembrane region" description="Helical" evidence="13">
    <location>
        <begin position="81"/>
        <end position="100"/>
    </location>
</feature>
<evidence type="ECO:0000313" key="14">
    <source>
        <dbReference type="EMBL" id="KXA94892.1"/>
    </source>
</evidence>
<dbReference type="AlphaFoldDB" id="A0A133UKZ3"/>
<dbReference type="GO" id="GO:0015293">
    <property type="term" value="F:symporter activity"/>
    <property type="evidence" value="ECO:0007669"/>
    <property type="project" value="UniProtKB-KW"/>
</dbReference>
<keyword evidence="10 13" id="KW-0472">Membrane</keyword>
<evidence type="ECO:0000256" key="13">
    <source>
        <dbReference type="SAM" id="Phobius"/>
    </source>
</evidence>
<dbReference type="InterPro" id="IPR038377">
    <property type="entry name" value="Na/Glc_symporter_sf"/>
</dbReference>
<name>A0A133UKZ3_9EURY</name>
<evidence type="ECO:0008006" key="16">
    <source>
        <dbReference type="Google" id="ProtNLM"/>
    </source>
</evidence>
<keyword evidence="4" id="KW-1003">Cell membrane</keyword>
<keyword evidence="7 13" id="KW-1133">Transmembrane helix</keyword>
<evidence type="ECO:0000256" key="4">
    <source>
        <dbReference type="ARBA" id="ARBA00022475"/>
    </source>
</evidence>
<feature type="transmembrane region" description="Helical" evidence="13">
    <location>
        <begin position="229"/>
        <end position="248"/>
    </location>
</feature>
<evidence type="ECO:0000256" key="12">
    <source>
        <dbReference type="RuleBase" id="RU362091"/>
    </source>
</evidence>
<comment type="caution">
    <text evidence="14">The sequence shown here is derived from an EMBL/GenBank/DDBJ whole genome shotgun (WGS) entry which is preliminary data.</text>
</comment>
<feature type="transmembrane region" description="Helical" evidence="13">
    <location>
        <begin position="45"/>
        <end position="69"/>
    </location>
</feature>
<dbReference type="GO" id="GO:0006814">
    <property type="term" value="P:sodium ion transport"/>
    <property type="evidence" value="ECO:0007669"/>
    <property type="project" value="UniProtKB-KW"/>
</dbReference>
<keyword evidence="5 13" id="KW-0812">Transmembrane</keyword>
<evidence type="ECO:0000256" key="6">
    <source>
        <dbReference type="ARBA" id="ARBA00022847"/>
    </source>
</evidence>
<feature type="transmembrane region" description="Helical" evidence="13">
    <location>
        <begin position="441"/>
        <end position="459"/>
    </location>
</feature>
<dbReference type="Pfam" id="PF00474">
    <property type="entry name" value="SSF"/>
    <property type="match status" value="1"/>
</dbReference>
<dbReference type="CDD" id="cd10322">
    <property type="entry name" value="SLC5sbd"/>
    <property type="match status" value="1"/>
</dbReference>
<evidence type="ECO:0000313" key="15">
    <source>
        <dbReference type="Proteomes" id="UP000070284"/>
    </source>
</evidence>
<evidence type="ECO:0000256" key="11">
    <source>
        <dbReference type="ARBA" id="ARBA00023201"/>
    </source>
</evidence>
<dbReference type="GO" id="GO:0005886">
    <property type="term" value="C:plasma membrane"/>
    <property type="evidence" value="ECO:0007669"/>
    <property type="project" value="UniProtKB-SubCell"/>
</dbReference>
<comment type="similarity">
    <text evidence="2 12">Belongs to the sodium:solute symporter (SSF) (TC 2.A.21) family.</text>
</comment>
<dbReference type="InterPro" id="IPR050277">
    <property type="entry name" value="Sodium:Solute_Symporter"/>
</dbReference>
<feature type="transmembrane region" description="Helical" evidence="13">
    <location>
        <begin position="121"/>
        <end position="139"/>
    </location>
</feature>
<feature type="transmembrane region" description="Helical" evidence="13">
    <location>
        <begin position="389"/>
        <end position="410"/>
    </location>
</feature>
<feature type="transmembrane region" description="Helical" evidence="13">
    <location>
        <begin position="362"/>
        <end position="383"/>
    </location>
</feature>
<evidence type="ECO:0000256" key="9">
    <source>
        <dbReference type="ARBA" id="ARBA00023065"/>
    </source>
</evidence>
<feature type="transmembrane region" description="Helical" evidence="13">
    <location>
        <begin position="6"/>
        <end position="24"/>
    </location>
</feature>
<gene>
    <name evidence="14" type="ORF">AKJ65_03135</name>
</gene>
<feature type="transmembrane region" description="Helical" evidence="13">
    <location>
        <begin position="312"/>
        <end position="342"/>
    </location>
</feature>
<accession>A0A133UKZ3</accession>
<feature type="transmembrane region" description="Helical" evidence="13">
    <location>
        <begin position="269"/>
        <end position="292"/>
    </location>
</feature>
<dbReference type="InterPro" id="IPR001734">
    <property type="entry name" value="Na/solute_symporter"/>
</dbReference>
<keyword evidence="9" id="KW-0406">Ion transport</keyword>
<comment type="subcellular location">
    <subcellularLocation>
        <location evidence="1">Cell membrane</location>
        <topology evidence="1">Multi-pass membrane protein</topology>
    </subcellularLocation>
</comment>
<keyword evidence="6" id="KW-0769">Symport</keyword>
<proteinExistence type="inferred from homology"/>
<dbReference type="PATRIC" id="fig|1698264.3.peg.1221"/>
<feature type="transmembrane region" description="Helical" evidence="13">
    <location>
        <begin position="417"/>
        <end position="435"/>
    </location>
</feature>
<evidence type="ECO:0000256" key="7">
    <source>
        <dbReference type="ARBA" id="ARBA00022989"/>
    </source>
</evidence>